<evidence type="ECO:0000259" key="1">
    <source>
        <dbReference type="Pfam" id="PF00350"/>
    </source>
</evidence>
<accession>A0AAV6FFI6</accession>
<proteinExistence type="predicted"/>
<protein>
    <recommendedName>
        <fullName evidence="1">Dynamin N-terminal domain-containing protein</fullName>
    </recommendedName>
</protein>
<sequence length="267" mass="29696">MHRSVIGQIGTKSKKTKVGVFGRTGVGKSYLINTILGENLLPSGSGSACTSGVIQVEANTRDSNFIAELEFISEQEWEQELKSLRQIVDEGTEKYEQSVVDSAKDKIKAVYGKDGIKKTLEQLKSERIPELGEKKEESHETAENLEAAICDYVGSGQSNSSGRFYWPLVKSVTIKVPGHNDILENLVLIDLPGTGDINKSRQDVWKKYVRECTTVWIISDINRAVSDQSSWEILLSHLKDLALGGECSSICYICTKTDHMNAEEYMR</sequence>
<dbReference type="Proteomes" id="UP000823561">
    <property type="component" value="Unassembled WGS sequence"/>
</dbReference>
<feature type="domain" description="Dynamin N-terminal" evidence="1">
    <location>
        <begin position="18"/>
        <end position="230"/>
    </location>
</feature>
<dbReference type="SUPFAM" id="SSF52540">
    <property type="entry name" value="P-loop containing nucleoside triphosphate hydrolases"/>
    <property type="match status" value="1"/>
</dbReference>
<dbReference type="InterPro" id="IPR053082">
    <property type="entry name" value="Nuclear_GTPase_SLIP-GC"/>
</dbReference>
<dbReference type="InterPro" id="IPR045063">
    <property type="entry name" value="Dynamin_N"/>
</dbReference>
<dbReference type="PANTHER" id="PTHR47308:SF1">
    <property type="entry name" value="NUCLEAR GTPASE SLIP-GC"/>
    <property type="match status" value="1"/>
</dbReference>
<dbReference type="Pfam" id="PF00350">
    <property type="entry name" value="Dynamin_N"/>
    <property type="match status" value="1"/>
</dbReference>
<dbReference type="GO" id="GO:0003924">
    <property type="term" value="F:GTPase activity"/>
    <property type="evidence" value="ECO:0007669"/>
    <property type="project" value="TreeGrafter"/>
</dbReference>
<dbReference type="AlphaFoldDB" id="A0AAV6FFI6"/>
<evidence type="ECO:0000313" key="3">
    <source>
        <dbReference type="Proteomes" id="UP000823561"/>
    </source>
</evidence>
<gene>
    <name evidence="2" type="ORF">AALO_G00305130</name>
</gene>
<comment type="caution">
    <text evidence="2">The sequence shown here is derived from an EMBL/GenBank/DDBJ whole genome shotgun (WGS) entry which is preliminary data.</text>
</comment>
<keyword evidence="3" id="KW-1185">Reference proteome</keyword>
<dbReference type="PANTHER" id="PTHR47308">
    <property type="entry name" value="NUCLEAR GTPASE SLIP-GC"/>
    <property type="match status" value="1"/>
</dbReference>
<dbReference type="EMBL" id="JADWDJ010000032">
    <property type="protein sequence ID" value="KAG5260581.1"/>
    <property type="molecule type" value="Genomic_DNA"/>
</dbReference>
<dbReference type="Gene3D" id="3.40.50.300">
    <property type="entry name" value="P-loop containing nucleotide triphosphate hydrolases"/>
    <property type="match status" value="1"/>
</dbReference>
<reference evidence="2" key="1">
    <citation type="submission" date="2020-10" db="EMBL/GenBank/DDBJ databases">
        <title>Chromosome-scale genome assembly of the Allis shad, Alosa alosa.</title>
        <authorList>
            <person name="Margot Z."/>
            <person name="Christophe K."/>
            <person name="Cabau C."/>
            <person name="Louis A."/>
            <person name="Berthelot C."/>
            <person name="Parey E."/>
            <person name="Roest Crollius H."/>
            <person name="Montfort J."/>
            <person name="Robinson-Rechavi M."/>
            <person name="Bucao C."/>
            <person name="Bouchez O."/>
            <person name="Gislard M."/>
            <person name="Lluch J."/>
            <person name="Milhes M."/>
            <person name="Lampietro C."/>
            <person name="Lopez Roques C."/>
            <person name="Donnadieu C."/>
            <person name="Braasch I."/>
            <person name="Desvignes T."/>
            <person name="Postlethwait J."/>
            <person name="Bobe J."/>
            <person name="Guiguen Y."/>
        </authorList>
    </citation>
    <scope>NUCLEOTIDE SEQUENCE</scope>
    <source>
        <strain evidence="2">M-15738</strain>
        <tissue evidence="2">Blood</tissue>
    </source>
</reference>
<dbReference type="InterPro" id="IPR027417">
    <property type="entry name" value="P-loop_NTPase"/>
</dbReference>
<organism evidence="2 3">
    <name type="scientific">Alosa alosa</name>
    <name type="common">allis shad</name>
    <dbReference type="NCBI Taxonomy" id="278164"/>
    <lineage>
        <taxon>Eukaryota</taxon>
        <taxon>Metazoa</taxon>
        <taxon>Chordata</taxon>
        <taxon>Craniata</taxon>
        <taxon>Vertebrata</taxon>
        <taxon>Euteleostomi</taxon>
        <taxon>Actinopterygii</taxon>
        <taxon>Neopterygii</taxon>
        <taxon>Teleostei</taxon>
        <taxon>Clupei</taxon>
        <taxon>Clupeiformes</taxon>
        <taxon>Clupeoidei</taxon>
        <taxon>Clupeidae</taxon>
        <taxon>Alosa</taxon>
    </lineage>
</organism>
<name>A0AAV6FFI6_9TELE</name>
<evidence type="ECO:0000313" key="2">
    <source>
        <dbReference type="EMBL" id="KAG5260581.1"/>
    </source>
</evidence>